<sequence length="981" mass="109393">MAEIRRKNSHSHQKEKLAVEPGKGVTRTSADTTDSESDNINDIKEILNENIDSETETPKVTPYYEAPTKECVQGVLVRFVYYNGHTQLATSTLPKKESKTKKGNAVTKRDHFPSTSSAERRLKFSDKLKALLKTGTTNVNENGMDADDPYAFSEPEPQVLRLHQNSTPSNTYSRTRVALTSKSGQVPQKKNAKFLIHTSVDSNVRADSTVIHKMGLHPKPPAPTGVSITSKVGIISYLTGSNLLPSETKLSDDESSKTMNRLQAKIARNKVIGKHKKVRSGSRSPDFTPPTSSSSKVTAVSSLWPLHRERSLLEEQLLGLKQESVTVKKEPKSPPITMSPKSSRAARLASPPPATVLTLPPKRRRSRVAYRQTVASRHEALQRIQQLQAVQLDYKQDLFPLGLETSSSEEESDSEDVGTYQRHWFSSWTEPGMYVEGHRNGKLSVVRAELRRRLGQMCEGLVGQRECTWLGALLDTANAHPMQAALFLSQSIQQRRKGERNRLRPVSQNRSKSTLLHKKRCSYTSGEGCTNMALPSTQHCIQHVMYNVDQLLFEHCTAKFSDNTQCCVPVFDICHELPLCLEHARKRDNYDKMCAETKPKKVRRKAKPTRPSKRSKKKRRTQRLVETAPPTLSREHRNRVADNLERSEVLNGYIKGEEVDTKDDCVDLPLPAIRVVRANPTEIIKVSEAAKSHALNTLESFHFRPVGPHSSQLKRPHQHLEASRSPSVLTRLAALESRRTSLLRAGDGLQMDPCDTVNLENVQPSFLQNVSAFSVESVHTHKEGVTPKGESLTEVQLAVKQIALPDDQYDVQEEVLGMTEGLPLDTVDLAQQATRLLEEHDLTNVLNQIPADAFNDLFTEDKNGQYVPTREETEELERALEAVDKDVKSLEKLSQTQGLLETLIDDPTLVQTLAQLPEVSSLSVSGGVYANYHHNGYVVANAAVHHDVMAALPQIKNFAQHSVVDLGPSISIQTQTDTMPS</sequence>
<evidence type="ECO:0000256" key="3">
    <source>
        <dbReference type="SAM" id="MobiDB-lite"/>
    </source>
</evidence>
<dbReference type="AlphaFoldDB" id="A0A7R8VA55"/>
<evidence type="ECO:0000259" key="4">
    <source>
        <dbReference type="Pfam" id="PF13891"/>
    </source>
</evidence>
<reference evidence="5" key="1">
    <citation type="submission" date="2020-11" db="EMBL/GenBank/DDBJ databases">
        <authorList>
            <person name="Tran Van P."/>
        </authorList>
    </citation>
    <scope>NUCLEOTIDE SEQUENCE</scope>
</reference>
<accession>A0A7R8VA55</accession>
<evidence type="ECO:0000313" key="5">
    <source>
        <dbReference type="EMBL" id="CAD7194567.1"/>
    </source>
</evidence>
<dbReference type="EMBL" id="OA564518">
    <property type="protein sequence ID" value="CAD7194567.1"/>
    <property type="molecule type" value="Genomic_DNA"/>
</dbReference>
<feature type="region of interest" description="Disordered" evidence="3">
    <location>
        <begin position="326"/>
        <end position="354"/>
    </location>
</feature>
<feature type="region of interest" description="Disordered" evidence="3">
    <location>
        <begin position="1"/>
        <end position="40"/>
    </location>
</feature>
<keyword evidence="2" id="KW-0539">Nucleus</keyword>
<feature type="region of interest" description="Disordered" evidence="3">
    <location>
        <begin position="272"/>
        <end position="296"/>
    </location>
</feature>
<feature type="region of interest" description="Disordered" evidence="3">
    <location>
        <begin position="597"/>
        <end position="632"/>
    </location>
</feature>
<feature type="compositionally biased region" description="Basic and acidic residues" evidence="3">
    <location>
        <begin position="107"/>
        <end position="117"/>
    </location>
</feature>
<comment type="subcellular location">
    <subcellularLocation>
        <location evidence="1">Nucleus</location>
    </subcellularLocation>
</comment>
<gene>
    <name evidence="5" type="ORF">TDIB3V08_LOCUS984</name>
</gene>
<dbReference type="GO" id="GO:0005634">
    <property type="term" value="C:nucleus"/>
    <property type="evidence" value="ECO:0007669"/>
    <property type="project" value="UniProtKB-SubCell"/>
</dbReference>
<feature type="compositionally biased region" description="Low complexity" evidence="3">
    <location>
        <begin position="339"/>
        <end position="349"/>
    </location>
</feature>
<evidence type="ECO:0000256" key="1">
    <source>
        <dbReference type="ARBA" id="ARBA00004123"/>
    </source>
</evidence>
<dbReference type="PANTHER" id="PTHR16198:SF2">
    <property type="entry name" value="INO80 COMPLEX SUBUNIT D"/>
    <property type="match status" value="1"/>
</dbReference>
<feature type="region of interest" description="Disordered" evidence="3">
    <location>
        <begin position="92"/>
        <end position="117"/>
    </location>
</feature>
<evidence type="ECO:0000256" key="2">
    <source>
        <dbReference type="ARBA" id="ARBA00023242"/>
    </source>
</evidence>
<organism evidence="5">
    <name type="scientific">Timema douglasi</name>
    <name type="common">Walking stick</name>
    <dbReference type="NCBI Taxonomy" id="61478"/>
    <lineage>
        <taxon>Eukaryota</taxon>
        <taxon>Metazoa</taxon>
        <taxon>Ecdysozoa</taxon>
        <taxon>Arthropoda</taxon>
        <taxon>Hexapoda</taxon>
        <taxon>Insecta</taxon>
        <taxon>Pterygota</taxon>
        <taxon>Neoptera</taxon>
        <taxon>Polyneoptera</taxon>
        <taxon>Phasmatodea</taxon>
        <taxon>Timematodea</taxon>
        <taxon>Timematoidea</taxon>
        <taxon>Timematidae</taxon>
        <taxon>Timema</taxon>
    </lineage>
</organism>
<proteinExistence type="predicted"/>
<dbReference type="Pfam" id="PF13891">
    <property type="entry name" value="zf-C3HC3H_KANSL2"/>
    <property type="match status" value="1"/>
</dbReference>
<feature type="compositionally biased region" description="Basic and acidic residues" evidence="3">
    <location>
        <begin position="1"/>
        <end position="18"/>
    </location>
</feature>
<feature type="domain" description="KANL2-like probable zinc-finger" evidence="4">
    <location>
        <begin position="521"/>
        <end position="584"/>
    </location>
</feature>
<dbReference type="InterPro" id="IPR025927">
    <property type="entry name" value="Znf_KANL2-like"/>
</dbReference>
<dbReference type="PANTHER" id="PTHR16198">
    <property type="match status" value="1"/>
</dbReference>
<feature type="compositionally biased region" description="Low complexity" evidence="3">
    <location>
        <begin position="282"/>
        <end position="296"/>
    </location>
</feature>
<feature type="compositionally biased region" description="Basic residues" evidence="3">
    <location>
        <begin position="600"/>
        <end position="622"/>
    </location>
</feature>
<protein>
    <recommendedName>
        <fullName evidence="4">KANL2-like probable zinc-finger domain-containing protein</fullName>
    </recommendedName>
</protein>
<name>A0A7R8VA55_TIMDO</name>